<organism evidence="3 4">
    <name type="scientific">Kitasatospora acidiphila</name>
    <dbReference type="NCBI Taxonomy" id="2567942"/>
    <lineage>
        <taxon>Bacteria</taxon>
        <taxon>Bacillati</taxon>
        <taxon>Actinomycetota</taxon>
        <taxon>Actinomycetes</taxon>
        <taxon>Kitasatosporales</taxon>
        <taxon>Streptomycetaceae</taxon>
        <taxon>Kitasatospora</taxon>
    </lineage>
</organism>
<gene>
    <name evidence="3" type="ORF">E6W39_25190</name>
</gene>
<dbReference type="InterPro" id="IPR019079">
    <property type="entry name" value="Capsule_synth_CapA"/>
</dbReference>
<dbReference type="NCBIfam" id="NF038314">
    <property type="entry name" value="epimerase_MslH"/>
    <property type="match status" value="1"/>
</dbReference>
<dbReference type="SMART" id="SM00854">
    <property type="entry name" value="PGA_cap"/>
    <property type="match status" value="1"/>
</dbReference>
<accession>A0A540W7C7</accession>
<dbReference type="InterPro" id="IPR052169">
    <property type="entry name" value="CW_Biosynth-Accessory"/>
</dbReference>
<dbReference type="PANTHER" id="PTHR33393:SF13">
    <property type="entry name" value="PGA BIOSYNTHESIS PROTEIN CAPA"/>
    <property type="match status" value="1"/>
</dbReference>
<dbReference type="PANTHER" id="PTHR33393">
    <property type="entry name" value="POLYGLUTAMINE SYNTHESIS ACCESSORY PROTEIN RV0574C-RELATED"/>
    <property type="match status" value="1"/>
</dbReference>
<dbReference type="OrthoDB" id="9810718at2"/>
<evidence type="ECO:0000256" key="1">
    <source>
        <dbReference type="ARBA" id="ARBA00005662"/>
    </source>
</evidence>
<evidence type="ECO:0000313" key="3">
    <source>
        <dbReference type="EMBL" id="TQF04925.1"/>
    </source>
</evidence>
<sequence>MTRITVALTGDCMATRGALITTDPAAARLGELLGAVDFAVTNLEVVPGDGRGHPVHNAVSGGGLIADARVLDEIAAAGFTVLGCANNHALDLGVAGLLGTAELLHAKGIPYAGIGPDLTAARRPVYVDRPAGSLALISCSSTFLPGQEAADPSPDLPGRPGLNPLRCGATVWVTADQLSVLRQIDAETGLRARRAEARTLLGVDPALPPGRDRCELFGTRFRVAAEPGFSTECDPRDLDGIASWVAEARRRADVVVVSVHSHEPGESRRDPAEFLRAFAHRMIDEGADAVAGHGPHFLRGVELYRGRPIFYSLGNVVSQLELSDHVPAEDYARLPLPGPLTPGRYFDELGGHGRRLFAPHREYWQSVVPLLTFLDGDLVDVRLHPVSLGFGQPVHRRGRPRLADRGEAAEILTDLARLAEPYATTVTVPDTGPGELLLDGP</sequence>
<dbReference type="RefSeq" id="WP_141635475.1">
    <property type="nucleotide sequence ID" value="NZ_VIGB01000003.1"/>
</dbReference>
<dbReference type="EMBL" id="VIGB01000003">
    <property type="protein sequence ID" value="TQF04925.1"/>
    <property type="molecule type" value="Genomic_DNA"/>
</dbReference>
<proteinExistence type="inferred from homology"/>
<dbReference type="AlphaFoldDB" id="A0A540W7C7"/>
<dbReference type="Proteomes" id="UP000319103">
    <property type="component" value="Unassembled WGS sequence"/>
</dbReference>
<evidence type="ECO:0000259" key="2">
    <source>
        <dbReference type="SMART" id="SM00854"/>
    </source>
</evidence>
<keyword evidence="4" id="KW-1185">Reference proteome</keyword>
<feature type="domain" description="Capsule synthesis protein CapA" evidence="2">
    <location>
        <begin position="5"/>
        <end position="320"/>
    </location>
</feature>
<evidence type="ECO:0000313" key="4">
    <source>
        <dbReference type="Proteomes" id="UP000319103"/>
    </source>
</evidence>
<dbReference type="SUPFAM" id="SSF56300">
    <property type="entry name" value="Metallo-dependent phosphatases"/>
    <property type="match status" value="1"/>
</dbReference>
<comment type="caution">
    <text evidence="3">The sequence shown here is derived from an EMBL/GenBank/DDBJ whole genome shotgun (WGS) entry which is preliminary data.</text>
</comment>
<name>A0A540W7C7_9ACTN</name>
<dbReference type="Pfam" id="PF09587">
    <property type="entry name" value="PGA_cap"/>
    <property type="match status" value="1"/>
</dbReference>
<dbReference type="InterPro" id="IPR029052">
    <property type="entry name" value="Metallo-depent_PP-like"/>
</dbReference>
<comment type="similarity">
    <text evidence="1">Belongs to the CapA family.</text>
</comment>
<reference evidence="3 4" key="1">
    <citation type="submission" date="2019-06" db="EMBL/GenBank/DDBJ databases">
        <title>Description of Kitasatospora acidophila sp. nov. isolated from pine grove soil, and reclassification of Streptomyces novaecaesareae to Kitasatospora novaeceasareae comb. nov.</title>
        <authorList>
            <person name="Kim M.J."/>
        </authorList>
    </citation>
    <scope>NUCLEOTIDE SEQUENCE [LARGE SCALE GENOMIC DNA]</scope>
    <source>
        <strain evidence="3 4">MMS16-CNU292</strain>
    </source>
</reference>
<protein>
    <submittedName>
        <fullName evidence="3">CapA family protein</fullName>
    </submittedName>
</protein>